<dbReference type="AlphaFoldDB" id="A0A1Y6JUK4"/>
<name>A0A1Y6JUK4_PSEVI</name>
<dbReference type="GeneID" id="47766864"/>
<proteinExistence type="predicted"/>
<organism evidence="1 2">
    <name type="scientific">Pseudomonas viridiflava</name>
    <name type="common">Phytomonas viridiflava</name>
    <dbReference type="NCBI Taxonomy" id="33069"/>
    <lineage>
        <taxon>Bacteria</taxon>
        <taxon>Pseudomonadati</taxon>
        <taxon>Pseudomonadota</taxon>
        <taxon>Gammaproteobacteria</taxon>
        <taxon>Pseudomonadales</taxon>
        <taxon>Pseudomonadaceae</taxon>
        <taxon>Pseudomonas</taxon>
    </lineage>
</organism>
<dbReference type="KEGG" id="pvd:CFBP1590__5224"/>
<evidence type="ECO:0000313" key="1">
    <source>
        <dbReference type="EMBL" id="SMS12810.1"/>
    </source>
</evidence>
<reference evidence="1 2" key="1">
    <citation type="submission" date="2017-05" db="EMBL/GenBank/DDBJ databases">
        <authorList>
            <person name="Song R."/>
            <person name="Chenine A.L."/>
            <person name="Ruprecht R.M."/>
        </authorList>
    </citation>
    <scope>NUCLEOTIDE SEQUENCE [LARGE SCALE GENOMIC DNA]</scope>
    <source>
        <strain evidence="1 2">CFBP 1590</strain>
    </source>
</reference>
<accession>A0A1Y6JUK4</accession>
<protein>
    <recommendedName>
        <fullName evidence="3">KTSC domain-containing protein</fullName>
    </recommendedName>
</protein>
<dbReference type="EMBL" id="LT855380">
    <property type="protein sequence ID" value="SMS12810.1"/>
    <property type="molecule type" value="Genomic_DNA"/>
</dbReference>
<gene>
    <name evidence="1" type="ORF">CFBP1590__5224</name>
</gene>
<dbReference type="Proteomes" id="UP000196842">
    <property type="component" value="Chromosome I"/>
</dbReference>
<evidence type="ECO:0000313" key="2">
    <source>
        <dbReference type="Proteomes" id="UP000196842"/>
    </source>
</evidence>
<sequence length="76" mass="8418">MDRYKNLSGQSNVVAYELAQGSISVEFASGTYRTYVYDSNRPGPVMVAELQRLAVAGRGLNSYISSVVKSNFSRKY</sequence>
<dbReference type="RefSeq" id="WP_088236243.1">
    <property type="nucleotide sequence ID" value="NZ_LT855380.1"/>
</dbReference>
<evidence type="ECO:0008006" key="3">
    <source>
        <dbReference type="Google" id="ProtNLM"/>
    </source>
</evidence>